<feature type="transmembrane region" description="Helical" evidence="6">
    <location>
        <begin position="205"/>
        <end position="227"/>
    </location>
</feature>
<feature type="transmembrane region" description="Helical" evidence="6">
    <location>
        <begin position="137"/>
        <end position="158"/>
    </location>
</feature>
<comment type="similarity">
    <text evidence="2 6">Belongs to the 4-toluene sulfonate uptake permease (TSUP) (TC 2.A.102) family.</text>
</comment>
<proteinExistence type="inferred from homology"/>
<dbReference type="PANTHER" id="PTHR43701">
    <property type="entry name" value="MEMBRANE TRANSPORTER PROTEIN MJ0441-RELATED"/>
    <property type="match status" value="1"/>
</dbReference>
<evidence type="ECO:0000313" key="8">
    <source>
        <dbReference type="Proteomes" id="UP000016981"/>
    </source>
</evidence>
<keyword evidence="3 6" id="KW-0812">Transmembrane</keyword>
<dbReference type="Proteomes" id="UP000016981">
    <property type="component" value="Unassembled WGS sequence"/>
</dbReference>
<dbReference type="GO" id="GO:0005886">
    <property type="term" value="C:plasma membrane"/>
    <property type="evidence" value="ECO:0007669"/>
    <property type="project" value="UniProtKB-SubCell"/>
</dbReference>
<dbReference type="EMBL" id="BASY01000006">
    <property type="protein sequence ID" value="GAD46371.1"/>
    <property type="molecule type" value="Genomic_DNA"/>
</dbReference>
<evidence type="ECO:0000256" key="6">
    <source>
        <dbReference type="RuleBase" id="RU363041"/>
    </source>
</evidence>
<evidence type="ECO:0000256" key="4">
    <source>
        <dbReference type="ARBA" id="ARBA00022989"/>
    </source>
</evidence>
<dbReference type="InterPro" id="IPR051598">
    <property type="entry name" value="TSUP/Inactive_protease-like"/>
</dbReference>
<dbReference type="AlphaFoldDB" id="A0AAN4T5G6"/>
<feature type="transmembrane region" description="Helical" evidence="6">
    <location>
        <begin position="104"/>
        <end position="125"/>
    </location>
</feature>
<keyword evidence="5 6" id="KW-0472">Membrane</keyword>
<feature type="transmembrane region" description="Helical" evidence="6">
    <location>
        <begin position="72"/>
        <end position="92"/>
    </location>
</feature>
<comment type="caution">
    <text evidence="7">The sequence shown here is derived from an EMBL/GenBank/DDBJ whole genome shotgun (WGS) entry which is preliminary data.</text>
</comment>
<evidence type="ECO:0000256" key="5">
    <source>
        <dbReference type="ARBA" id="ARBA00023136"/>
    </source>
</evidence>
<keyword evidence="6" id="KW-1003">Cell membrane</keyword>
<sequence length="259" mass="27995">MEIILYTLIVLFATALGAVTGAGGGAIIKPVFDLVGMDTAGTISVYSTIAVFSMCLSSIYKHSKSGIVLQKKIMLGLSIGSLAGGLLGDTVFKVVTDSIPNERVTFIQSIFLFLVLFSVLIFTRFSERIPKAKWRNLFFSLAAGFAAGLISVFLGIGGGPLNIIILMGFMSYSAKESVPYSIAMIFFAQIPKILKLLLQPHLYSFNLTLIPLIVIAAVVGGNIGTHLNHHFNEKQVTNMYTLMMLGLLLTCLTNIISNF</sequence>
<dbReference type="RefSeq" id="WP_022526445.1">
    <property type="nucleotide sequence ID" value="NZ_BASY01000006.1"/>
</dbReference>
<comment type="subcellular location">
    <subcellularLocation>
        <location evidence="6">Cell membrane</location>
        <topology evidence="6">Multi-pass membrane protein</topology>
    </subcellularLocation>
    <subcellularLocation>
        <location evidence="1">Membrane</location>
        <topology evidence="1">Multi-pass membrane protein</topology>
    </subcellularLocation>
</comment>
<protein>
    <recommendedName>
        <fullName evidence="6">Probable membrane transporter protein</fullName>
    </recommendedName>
</protein>
<evidence type="ECO:0000256" key="2">
    <source>
        <dbReference type="ARBA" id="ARBA00009142"/>
    </source>
</evidence>
<gene>
    <name evidence="7" type="ORF">ANG6_0866</name>
</gene>
<dbReference type="Pfam" id="PF01925">
    <property type="entry name" value="TauE"/>
    <property type="match status" value="1"/>
</dbReference>
<accession>A0AAN4T5G6</accession>
<feature type="transmembrane region" description="Helical" evidence="6">
    <location>
        <begin position="40"/>
        <end position="60"/>
    </location>
</feature>
<keyword evidence="4 6" id="KW-1133">Transmembrane helix</keyword>
<evidence type="ECO:0000256" key="1">
    <source>
        <dbReference type="ARBA" id="ARBA00004141"/>
    </source>
</evidence>
<feature type="transmembrane region" description="Helical" evidence="6">
    <location>
        <begin position="178"/>
        <end position="198"/>
    </location>
</feature>
<organism evidence="7 8">
    <name type="scientific">Streptococcus anginosus T5</name>
    <dbReference type="NCBI Taxonomy" id="1163302"/>
    <lineage>
        <taxon>Bacteria</taxon>
        <taxon>Bacillati</taxon>
        <taxon>Bacillota</taxon>
        <taxon>Bacilli</taxon>
        <taxon>Lactobacillales</taxon>
        <taxon>Streptococcaceae</taxon>
        <taxon>Streptococcus</taxon>
        <taxon>Streptococcus anginosus group</taxon>
    </lineage>
</organism>
<evidence type="ECO:0000313" key="7">
    <source>
        <dbReference type="EMBL" id="GAD46371.1"/>
    </source>
</evidence>
<dbReference type="PANTHER" id="PTHR43701:SF2">
    <property type="entry name" value="MEMBRANE TRANSPORTER PROTEIN YJNA-RELATED"/>
    <property type="match status" value="1"/>
</dbReference>
<name>A0AAN4T5G6_STRAP</name>
<feature type="transmembrane region" description="Helical" evidence="6">
    <location>
        <begin position="239"/>
        <end position="257"/>
    </location>
</feature>
<reference evidence="8" key="1">
    <citation type="submission" date="2013-09" db="EMBL/GenBank/DDBJ databases">
        <title>Genome Sequences of seven clinical isolates and type strains of anginosus group streptococci.</title>
        <authorList>
            <person name="Maruyama F."/>
            <person name="Sakurai A."/>
            <person name="Ogura Y."/>
            <person name="Homma H."/>
            <person name="Takahashi N."/>
            <person name="Ohtsubo Y."/>
            <person name="Hoshino T."/>
            <person name="Okahashi N."/>
            <person name="Nakagawa I."/>
            <person name="Kimura S."/>
            <person name="Fujiwara T."/>
            <person name="Hayashi T."/>
            <person name="Shintani S."/>
        </authorList>
    </citation>
    <scope>NUCLEOTIDE SEQUENCE [LARGE SCALE GENOMIC DNA]</scope>
    <source>
        <strain evidence="8">T5</strain>
    </source>
</reference>
<dbReference type="InterPro" id="IPR002781">
    <property type="entry name" value="TM_pro_TauE-like"/>
</dbReference>
<evidence type="ECO:0000256" key="3">
    <source>
        <dbReference type="ARBA" id="ARBA00022692"/>
    </source>
</evidence>